<dbReference type="Gene3D" id="3.10.180.10">
    <property type="entry name" value="2,3-Dihydroxybiphenyl 1,2-Dioxygenase, domain 1"/>
    <property type="match status" value="1"/>
</dbReference>
<keyword evidence="3" id="KW-1185">Reference proteome</keyword>
<evidence type="ECO:0000313" key="2">
    <source>
        <dbReference type="EMBL" id="CAH1055359.1"/>
    </source>
</evidence>
<evidence type="ECO:0000313" key="3">
    <source>
        <dbReference type="Proteomes" id="UP000838749"/>
    </source>
</evidence>
<accession>A0ABN8FC13</accession>
<dbReference type="InterPro" id="IPR037523">
    <property type="entry name" value="VOC_core"/>
</dbReference>
<protein>
    <recommendedName>
        <fullName evidence="1">VOC domain-containing protein</fullName>
    </recommendedName>
</protein>
<evidence type="ECO:0000259" key="1">
    <source>
        <dbReference type="PROSITE" id="PS51819"/>
    </source>
</evidence>
<organism evidence="2 3">
    <name type="scientific">Paenibacillus pseudetheri</name>
    <dbReference type="NCBI Taxonomy" id="2897682"/>
    <lineage>
        <taxon>Bacteria</taxon>
        <taxon>Bacillati</taxon>
        <taxon>Bacillota</taxon>
        <taxon>Bacilli</taxon>
        <taxon>Bacillales</taxon>
        <taxon>Paenibacillaceae</taxon>
        <taxon>Paenibacillus</taxon>
    </lineage>
</organism>
<dbReference type="EMBL" id="CAKMAB010000006">
    <property type="protein sequence ID" value="CAH1055359.1"/>
    <property type="molecule type" value="Genomic_DNA"/>
</dbReference>
<dbReference type="SUPFAM" id="SSF54593">
    <property type="entry name" value="Glyoxalase/Bleomycin resistance protein/Dihydroxybiphenyl dioxygenase"/>
    <property type="match status" value="1"/>
</dbReference>
<comment type="caution">
    <text evidence="2">The sequence shown here is derived from an EMBL/GenBank/DDBJ whole genome shotgun (WGS) entry which is preliminary data.</text>
</comment>
<dbReference type="Proteomes" id="UP000838749">
    <property type="component" value="Unassembled WGS sequence"/>
</dbReference>
<dbReference type="PROSITE" id="PS51819">
    <property type="entry name" value="VOC"/>
    <property type="match status" value="1"/>
</dbReference>
<name>A0ABN8FC13_9BACL</name>
<sequence length="126" mass="14245">MIFSDIGLITEDVTTLTTFYEVILQTKAEGDHIHATIETKGTGLAIYLKQAAESDMKFDFSKYWGSGNFTLGFNVDDVDMEYERLKALHVEFVTVPTTYGWGARSLHFRDPDGNIICFRSKVKGYS</sequence>
<reference evidence="2" key="1">
    <citation type="submission" date="2021-12" db="EMBL/GenBank/DDBJ databases">
        <authorList>
            <person name="Criscuolo A."/>
        </authorList>
    </citation>
    <scope>NUCLEOTIDE SEQUENCE</scope>
    <source>
        <strain evidence="2">CIP111894</strain>
    </source>
</reference>
<dbReference type="Pfam" id="PF00903">
    <property type="entry name" value="Glyoxalase"/>
    <property type="match status" value="1"/>
</dbReference>
<dbReference type="RefSeq" id="WP_234532699.1">
    <property type="nucleotide sequence ID" value="NZ_CAKMAB010000006.1"/>
</dbReference>
<proteinExistence type="predicted"/>
<gene>
    <name evidence="2" type="ORF">PAECIP111894_01511</name>
</gene>
<dbReference type="InterPro" id="IPR004360">
    <property type="entry name" value="Glyas_Fos-R_dOase_dom"/>
</dbReference>
<dbReference type="InterPro" id="IPR029068">
    <property type="entry name" value="Glyas_Bleomycin-R_OHBP_Dase"/>
</dbReference>
<feature type="domain" description="VOC" evidence="1">
    <location>
        <begin position="2"/>
        <end position="121"/>
    </location>
</feature>